<accession>W2Q516</accession>
<organism evidence="1 2">
    <name type="scientific">Phytophthora nicotianae (strain INRA-310)</name>
    <name type="common">Phytophthora parasitica</name>
    <dbReference type="NCBI Taxonomy" id="761204"/>
    <lineage>
        <taxon>Eukaryota</taxon>
        <taxon>Sar</taxon>
        <taxon>Stramenopiles</taxon>
        <taxon>Oomycota</taxon>
        <taxon>Peronosporomycetes</taxon>
        <taxon>Peronosporales</taxon>
        <taxon>Peronosporaceae</taxon>
        <taxon>Phytophthora</taxon>
    </lineage>
</organism>
<dbReference type="Proteomes" id="UP000018817">
    <property type="component" value="Unassembled WGS sequence"/>
</dbReference>
<reference evidence="2" key="1">
    <citation type="submission" date="2011-12" db="EMBL/GenBank/DDBJ databases">
        <authorList>
            <consortium name="The Broad Institute Genome Sequencing Platform"/>
            <person name="Russ C."/>
            <person name="Tyler B."/>
            <person name="Panabieres F."/>
            <person name="Shan W."/>
            <person name="Tripathy S."/>
            <person name="Grunwald N."/>
            <person name="Machado M."/>
            <person name="Young S.K."/>
            <person name="Zeng Q."/>
            <person name="Gargeya S."/>
            <person name="Fitzgerald M."/>
            <person name="Haas B."/>
            <person name="Abouelleil A."/>
            <person name="Alvarado L."/>
            <person name="Arachchi H.M."/>
            <person name="Berlin A."/>
            <person name="Chapman S.B."/>
            <person name="Gearin G."/>
            <person name="Goldberg J."/>
            <person name="Griggs A."/>
            <person name="Gujja S."/>
            <person name="Hansen M."/>
            <person name="Heiman D."/>
            <person name="Howarth C."/>
            <person name="Larimer J."/>
            <person name="Lui A."/>
            <person name="MacDonald P.J.P."/>
            <person name="McCowen C."/>
            <person name="Montmayeur A."/>
            <person name="Murphy C."/>
            <person name="Neiman D."/>
            <person name="Pearson M."/>
            <person name="Priest M."/>
            <person name="Roberts A."/>
            <person name="Saif S."/>
            <person name="Shea T."/>
            <person name="Sisk P."/>
            <person name="Stolte C."/>
            <person name="Sykes S."/>
            <person name="Wortman J."/>
            <person name="Nusbaum C."/>
            <person name="Birren B."/>
        </authorList>
    </citation>
    <scope>NUCLEOTIDE SEQUENCE [LARGE SCALE GENOMIC DNA]</scope>
    <source>
        <strain evidence="2">INRA-310</strain>
    </source>
</reference>
<dbReference type="AlphaFoldDB" id="W2Q516"/>
<dbReference type="RefSeq" id="XP_008906770.1">
    <property type="nucleotide sequence ID" value="XM_008908522.1"/>
</dbReference>
<dbReference type="OrthoDB" id="10386020at2759"/>
<dbReference type="OMA" id="GSKRWWM"/>
<gene>
    <name evidence="1" type="ORF">PPTG_23109</name>
</gene>
<evidence type="ECO:0000313" key="2">
    <source>
        <dbReference type="Proteomes" id="UP000018817"/>
    </source>
</evidence>
<dbReference type="VEuPathDB" id="FungiDB:PPTG_23109"/>
<dbReference type="EMBL" id="KI669590">
    <property type="protein sequence ID" value="ETN07966.1"/>
    <property type="molecule type" value="Genomic_DNA"/>
</dbReference>
<evidence type="ECO:0000313" key="1">
    <source>
        <dbReference type="EMBL" id="ETN07966.1"/>
    </source>
</evidence>
<dbReference type="GeneID" id="20191708"/>
<name>W2Q516_PHYN3</name>
<proteinExistence type="predicted"/>
<reference evidence="1 2" key="2">
    <citation type="submission" date="2013-11" db="EMBL/GenBank/DDBJ databases">
        <title>The Genome Sequence of Phytophthora parasitica INRA-310.</title>
        <authorList>
            <consortium name="The Broad Institute Genomics Platform"/>
            <person name="Russ C."/>
            <person name="Tyler B."/>
            <person name="Panabieres F."/>
            <person name="Shan W."/>
            <person name="Tripathy S."/>
            <person name="Grunwald N."/>
            <person name="Machado M."/>
            <person name="Johnson C.S."/>
            <person name="Arredondo F."/>
            <person name="Hong C."/>
            <person name="Coffey M."/>
            <person name="Young S.K."/>
            <person name="Zeng Q."/>
            <person name="Gargeya S."/>
            <person name="Fitzgerald M."/>
            <person name="Abouelleil A."/>
            <person name="Alvarado L."/>
            <person name="Chapman S.B."/>
            <person name="Gainer-Dewar J."/>
            <person name="Goldberg J."/>
            <person name="Griggs A."/>
            <person name="Gujja S."/>
            <person name="Hansen M."/>
            <person name="Howarth C."/>
            <person name="Imamovic A."/>
            <person name="Ireland A."/>
            <person name="Larimer J."/>
            <person name="McCowan C."/>
            <person name="Murphy C."/>
            <person name="Pearson M."/>
            <person name="Poon T.W."/>
            <person name="Priest M."/>
            <person name="Roberts A."/>
            <person name="Saif S."/>
            <person name="Shea T."/>
            <person name="Sykes S."/>
            <person name="Wortman J."/>
            <person name="Nusbaum C."/>
            <person name="Birren B."/>
        </authorList>
    </citation>
    <scope>NUCLEOTIDE SEQUENCE [LARGE SCALE GENOMIC DNA]</scope>
    <source>
        <strain evidence="1 2">INRA-310</strain>
    </source>
</reference>
<protein>
    <submittedName>
        <fullName evidence="1">Uncharacterized protein</fullName>
    </submittedName>
</protein>
<sequence length="76" mass="8701">MMAGSKRWWMKKHLPDVNPIALTLKKLYAGIGILADLVSRKDDHITLDTSWLMWDVVTAVQDDQGYITTERSSVRL</sequence>